<dbReference type="SUPFAM" id="SSF51905">
    <property type="entry name" value="FAD/NAD(P)-binding domain"/>
    <property type="match status" value="1"/>
</dbReference>
<evidence type="ECO:0000313" key="3">
    <source>
        <dbReference type="Proteomes" id="UP000626370"/>
    </source>
</evidence>
<dbReference type="Proteomes" id="UP000626370">
    <property type="component" value="Unassembled WGS sequence"/>
</dbReference>
<dbReference type="PANTHER" id="PTHR43539:SF78">
    <property type="entry name" value="FLAVIN-CONTAINING MONOOXYGENASE"/>
    <property type="match status" value="1"/>
</dbReference>
<dbReference type="InterPro" id="IPR050982">
    <property type="entry name" value="Auxin_biosynth/cation_transpt"/>
</dbReference>
<proteinExistence type="predicted"/>
<reference evidence="3" key="1">
    <citation type="journal article" date="2019" name="Int. J. Syst. Evol. Microbiol.">
        <title>The Global Catalogue of Microorganisms (GCM) 10K type strain sequencing project: providing services to taxonomists for standard genome sequencing and annotation.</title>
        <authorList>
            <consortium name="The Broad Institute Genomics Platform"/>
            <consortium name="The Broad Institute Genome Sequencing Center for Infectious Disease"/>
            <person name="Wu L."/>
            <person name="Ma J."/>
        </authorList>
    </citation>
    <scope>NUCLEOTIDE SEQUENCE [LARGE SCALE GENOMIC DNA]</scope>
    <source>
        <strain evidence="3">CGMCC 1.15922</strain>
    </source>
</reference>
<protein>
    <submittedName>
        <fullName evidence="2">Flavoprotein</fullName>
    </submittedName>
</protein>
<dbReference type="Pfam" id="PF13738">
    <property type="entry name" value="Pyr_redox_3"/>
    <property type="match status" value="1"/>
</dbReference>
<evidence type="ECO:0000313" key="2">
    <source>
        <dbReference type="EMBL" id="GHE88299.1"/>
    </source>
</evidence>
<dbReference type="Gene3D" id="3.50.50.60">
    <property type="entry name" value="FAD/NAD(P)-binding domain"/>
    <property type="match status" value="1"/>
</dbReference>
<dbReference type="PRINTS" id="PR00411">
    <property type="entry name" value="PNDRDTASEI"/>
</dbReference>
<dbReference type="PANTHER" id="PTHR43539">
    <property type="entry name" value="FLAVIN-BINDING MONOOXYGENASE-LIKE PROTEIN (AFU_ORTHOLOGUE AFUA_4G09220)"/>
    <property type="match status" value="1"/>
</dbReference>
<keyword evidence="1" id="KW-0560">Oxidoreductase</keyword>
<accession>A0ABQ3IMV5</accession>
<evidence type="ECO:0000256" key="1">
    <source>
        <dbReference type="ARBA" id="ARBA00023002"/>
    </source>
</evidence>
<dbReference type="EMBL" id="BNAH01000006">
    <property type="protein sequence ID" value="GHE88299.1"/>
    <property type="molecule type" value="Genomic_DNA"/>
</dbReference>
<comment type="caution">
    <text evidence="2">The sequence shown here is derived from an EMBL/GenBank/DDBJ whole genome shotgun (WGS) entry which is preliminary data.</text>
</comment>
<dbReference type="InterPro" id="IPR036188">
    <property type="entry name" value="FAD/NAD-bd_sf"/>
</dbReference>
<gene>
    <name evidence="2" type="ORF">GCM10011501_17130</name>
</gene>
<dbReference type="RefSeq" id="WP_189377858.1">
    <property type="nucleotide sequence ID" value="NZ_BNAH01000006.1"/>
</dbReference>
<sequence length="412" mass="45324">MNLLPVVIIGAGPIGLAMAAKLAVRNIPFSLFEKGQTAGSSIKEWGHVNVFTPWEMNVDEDAKTLLLECGWTPPKNDEIACGKKIYENYLLPLSQVPAIKANLHTQAEIVQVVRHNLDKTSIELRKNTPFKVTFKDTQSDQNNTLLARAVIDASGVWNSPNPIGVDGFHVPGEQENASYISYGIPDISGKDKTKYVGKKVLVVGSGHSAMASLFALDNLHENDPSTEVIWAMRRGKILNNLSDKNTDAIKARGELNSALPNLISKEHISVLAPSRISAIKKVTNGLDVEINVNGETMNVNVDFIIVSTGFRPETGFISELQYQLDPVWEAPLYLVDLINPHLHSCGSVPNHGVKQLYHPEPDFFIVGHKSYGRAPTFLMKTGYEQLNSIANHIEKGEEIEPSIKTETRSCSI</sequence>
<keyword evidence="3" id="KW-1185">Reference proteome</keyword>
<organism evidence="2 3">
    <name type="scientific">Thalassotalea profundi</name>
    <dbReference type="NCBI Taxonomy" id="2036687"/>
    <lineage>
        <taxon>Bacteria</taxon>
        <taxon>Pseudomonadati</taxon>
        <taxon>Pseudomonadota</taxon>
        <taxon>Gammaproteobacteria</taxon>
        <taxon>Alteromonadales</taxon>
        <taxon>Colwelliaceae</taxon>
        <taxon>Thalassotalea</taxon>
    </lineage>
</organism>
<name>A0ABQ3IMV5_9GAMM</name>
<dbReference type="PRINTS" id="PR00368">
    <property type="entry name" value="FADPNR"/>
</dbReference>